<proteinExistence type="predicted"/>
<accession>A0ACB9N5P4</accession>
<evidence type="ECO:0000313" key="2">
    <source>
        <dbReference type="Proteomes" id="UP000828941"/>
    </source>
</evidence>
<keyword evidence="2" id="KW-1185">Reference proteome</keyword>
<dbReference type="Proteomes" id="UP000828941">
    <property type="component" value="Chromosome 7"/>
</dbReference>
<gene>
    <name evidence="1" type="ORF">L6164_016747</name>
</gene>
<dbReference type="EMBL" id="CM039432">
    <property type="protein sequence ID" value="KAI4331792.1"/>
    <property type="molecule type" value="Genomic_DNA"/>
</dbReference>
<protein>
    <submittedName>
        <fullName evidence="1">Uncharacterized protein</fullName>
    </submittedName>
</protein>
<evidence type="ECO:0000313" key="1">
    <source>
        <dbReference type="EMBL" id="KAI4331792.1"/>
    </source>
</evidence>
<comment type="caution">
    <text evidence="1">The sequence shown here is derived from an EMBL/GenBank/DDBJ whole genome shotgun (WGS) entry which is preliminary data.</text>
</comment>
<sequence length="128" mass="15007">MPLVSMPRTDWIWKAFLPRWSDRDHEAANVSGPNAVDISGMDYQETLVIVAGFDPLRDWQKRYYEWLRKSGKEAQLIEYPDMIHAFYIFPESPESSQLITQVKDFITKRSPSEIHILHNACTVFLYDV</sequence>
<reference evidence="1 2" key="1">
    <citation type="journal article" date="2022" name="DNA Res.">
        <title>Chromosomal-level genome assembly of the orchid tree Bauhinia variegata (Leguminosae; Cercidoideae) supports the allotetraploid origin hypothesis of Bauhinia.</title>
        <authorList>
            <person name="Zhong Y."/>
            <person name="Chen Y."/>
            <person name="Zheng D."/>
            <person name="Pang J."/>
            <person name="Liu Y."/>
            <person name="Luo S."/>
            <person name="Meng S."/>
            <person name="Qian L."/>
            <person name="Wei D."/>
            <person name="Dai S."/>
            <person name="Zhou R."/>
        </authorList>
    </citation>
    <scope>NUCLEOTIDE SEQUENCE [LARGE SCALE GENOMIC DNA]</scope>
    <source>
        <strain evidence="1">BV-YZ2020</strain>
    </source>
</reference>
<name>A0ACB9N5P4_BAUVA</name>
<organism evidence="1 2">
    <name type="scientific">Bauhinia variegata</name>
    <name type="common">Purple orchid tree</name>
    <name type="synonym">Phanera variegata</name>
    <dbReference type="NCBI Taxonomy" id="167791"/>
    <lineage>
        <taxon>Eukaryota</taxon>
        <taxon>Viridiplantae</taxon>
        <taxon>Streptophyta</taxon>
        <taxon>Embryophyta</taxon>
        <taxon>Tracheophyta</taxon>
        <taxon>Spermatophyta</taxon>
        <taxon>Magnoliopsida</taxon>
        <taxon>eudicotyledons</taxon>
        <taxon>Gunneridae</taxon>
        <taxon>Pentapetalae</taxon>
        <taxon>rosids</taxon>
        <taxon>fabids</taxon>
        <taxon>Fabales</taxon>
        <taxon>Fabaceae</taxon>
        <taxon>Cercidoideae</taxon>
        <taxon>Cercideae</taxon>
        <taxon>Bauhiniinae</taxon>
        <taxon>Bauhinia</taxon>
    </lineage>
</organism>